<dbReference type="RefSeq" id="WP_345425373.1">
    <property type="nucleotide sequence ID" value="NZ_AP031496.1"/>
</dbReference>
<dbReference type="EMBL" id="BAABLX010000029">
    <property type="protein sequence ID" value="GAA4951384.1"/>
    <property type="molecule type" value="Genomic_DNA"/>
</dbReference>
<dbReference type="AlphaFoldDB" id="A0AAV3U5V1"/>
<feature type="region of interest" description="Disordered" evidence="1">
    <location>
        <begin position="67"/>
        <end position="99"/>
    </location>
</feature>
<evidence type="ECO:0000313" key="3">
    <source>
        <dbReference type="Proteomes" id="UP001409585"/>
    </source>
</evidence>
<sequence length="99" mass="10951">MSGINFDDWEVNLEAMSATHTTGFSLSVEGSVRNPSAVHPGPFPKHLTALEQVRLLRYGVEALAKAAKSSNRPVRPVHRPNPDRPRKTLLKLKRSPGQE</sequence>
<accession>A0AAV3U5V1</accession>
<dbReference type="Proteomes" id="UP001409585">
    <property type="component" value="Unassembled WGS sequence"/>
</dbReference>
<organism evidence="2 3">
    <name type="scientific">Halioxenophilus aromaticivorans</name>
    <dbReference type="NCBI Taxonomy" id="1306992"/>
    <lineage>
        <taxon>Bacteria</taxon>
        <taxon>Pseudomonadati</taxon>
        <taxon>Pseudomonadota</taxon>
        <taxon>Gammaproteobacteria</taxon>
        <taxon>Alteromonadales</taxon>
        <taxon>Alteromonadaceae</taxon>
        <taxon>Halioxenophilus</taxon>
    </lineage>
</organism>
<evidence type="ECO:0000256" key="1">
    <source>
        <dbReference type="SAM" id="MobiDB-lite"/>
    </source>
</evidence>
<comment type="caution">
    <text evidence="2">The sequence shown here is derived from an EMBL/GenBank/DDBJ whole genome shotgun (WGS) entry which is preliminary data.</text>
</comment>
<reference evidence="3" key="1">
    <citation type="journal article" date="2019" name="Int. J. Syst. Evol. Microbiol.">
        <title>The Global Catalogue of Microorganisms (GCM) 10K type strain sequencing project: providing services to taxonomists for standard genome sequencing and annotation.</title>
        <authorList>
            <consortium name="The Broad Institute Genomics Platform"/>
            <consortium name="The Broad Institute Genome Sequencing Center for Infectious Disease"/>
            <person name="Wu L."/>
            <person name="Ma J."/>
        </authorList>
    </citation>
    <scope>NUCLEOTIDE SEQUENCE [LARGE SCALE GENOMIC DNA]</scope>
    <source>
        <strain evidence="3">JCM 19134</strain>
    </source>
</reference>
<feature type="compositionally biased region" description="Basic residues" evidence="1">
    <location>
        <begin position="87"/>
        <end position="99"/>
    </location>
</feature>
<keyword evidence="3" id="KW-1185">Reference proteome</keyword>
<evidence type="ECO:0000313" key="2">
    <source>
        <dbReference type="EMBL" id="GAA4951384.1"/>
    </source>
</evidence>
<name>A0AAV3U5V1_9ALTE</name>
<proteinExistence type="predicted"/>
<gene>
    <name evidence="2" type="ORF">GCM10025791_34840</name>
</gene>
<protein>
    <submittedName>
        <fullName evidence="2">Uncharacterized protein</fullName>
    </submittedName>
</protein>